<dbReference type="InterPro" id="IPR002347">
    <property type="entry name" value="SDR_fam"/>
</dbReference>
<reference evidence="3" key="1">
    <citation type="submission" date="2020-05" db="EMBL/GenBank/DDBJ databases">
        <authorList>
            <person name="Chiriac C."/>
            <person name="Salcher M."/>
            <person name="Ghai R."/>
            <person name="Kavagutti S V."/>
        </authorList>
    </citation>
    <scope>NUCLEOTIDE SEQUENCE</scope>
</reference>
<proteinExistence type="inferred from homology"/>
<dbReference type="Pfam" id="PF13561">
    <property type="entry name" value="adh_short_C2"/>
    <property type="match status" value="1"/>
</dbReference>
<sequence length="272" mass="28221">MAEPHVNPASPDSEKRRVAIVTGAATGIGRATAELFVERGYFVVAVDCSEEALVWTSEHGAIRSIVGDVTDDDLGRRMVAMALDDFGGLDAVVLNAGIARRTHWEADDAMASFDRIMAVNVRGVVSGIRHAAPVMAARGGGAIVAVASTSGVGGDPERWAYNASKAAVINLVKAAALDFGARGVRVNAAAPGPTLTPILQGGLATDEHLEALRRPIPLQRMARPAEQAEVIWFLATPASSFVTGATVMCDGGITANAGIFLPPAVALSDVHH</sequence>
<evidence type="ECO:0000256" key="2">
    <source>
        <dbReference type="ARBA" id="ARBA00023002"/>
    </source>
</evidence>
<dbReference type="FunFam" id="3.40.50.720:FF:000084">
    <property type="entry name" value="Short-chain dehydrogenase reductase"/>
    <property type="match status" value="1"/>
</dbReference>
<dbReference type="PRINTS" id="PR00081">
    <property type="entry name" value="GDHRDH"/>
</dbReference>
<dbReference type="PANTHER" id="PTHR24321:SF8">
    <property type="entry name" value="ESTRADIOL 17-BETA-DEHYDROGENASE 8-RELATED"/>
    <property type="match status" value="1"/>
</dbReference>
<dbReference type="AlphaFoldDB" id="A0A6J7IPS8"/>
<dbReference type="Gene3D" id="3.40.50.720">
    <property type="entry name" value="NAD(P)-binding Rossmann-like Domain"/>
    <property type="match status" value="1"/>
</dbReference>
<evidence type="ECO:0000256" key="1">
    <source>
        <dbReference type="ARBA" id="ARBA00006484"/>
    </source>
</evidence>
<dbReference type="GO" id="GO:0016491">
    <property type="term" value="F:oxidoreductase activity"/>
    <property type="evidence" value="ECO:0007669"/>
    <property type="project" value="UniProtKB-KW"/>
</dbReference>
<dbReference type="EMBL" id="CAFBNB010000135">
    <property type="protein sequence ID" value="CAB4932850.1"/>
    <property type="molecule type" value="Genomic_DNA"/>
</dbReference>
<dbReference type="SUPFAM" id="SSF51735">
    <property type="entry name" value="NAD(P)-binding Rossmann-fold domains"/>
    <property type="match status" value="1"/>
</dbReference>
<name>A0A6J7IPS8_9ZZZZ</name>
<protein>
    <submittedName>
        <fullName evidence="3">Unannotated protein</fullName>
    </submittedName>
</protein>
<dbReference type="CDD" id="cd05233">
    <property type="entry name" value="SDR_c"/>
    <property type="match status" value="1"/>
</dbReference>
<dbReference type="PANTHER" id="PTHR24321">
    <property type="entry name" value="DEHYDROGENASES, SHORT CHAIN"/>
    <property type="match status" value="1"/>
</dbReference>
<organism evidence="3">
    <name type="scientific">freshwater metagenome</name>
    <dbReference type="NCBI Taxonomy" id="449393"/>
    <lineage>
        <taxon>unclassified sequences</taxon>
        <taxon>metagenomes</taxon>
        <taxon>ecological metagenomes</taxon>
    </lineage>
</organism>
<keyword evidence="2" id="KW-0560">Oxidoreductase</keyword>
<evidence type="ECO:0000313" key="3">
    <source>
        <dbReference type="EMBL" id="CAB4932850.1"/>
    </source>
</evidence>
<dbReference type="InterPro" id="IPR020904">
    <property type="entry name" value="Sc_DH/Rdtase_CS"/>
</dbReference>
<dbReference type="InterPro" id="IPR036291">
    <property type="entry name" value="NAD(P)-bd_dom_sf"/>
</dbReference>
<gene>
    <name evidence="3" type="ORF">UFOPK3720_00802</name>
</gene>
<comment type="similarity">
    <text evidence="1">Belongs to the short-chain dehydrogenases/reductases (SDR) family.</text>
</comment>
<accession>A0A6J7IPS8</accession>
<dbReference type="PROSITE" id="PS00061">
    <property type="entry name" value="ADH_SHORT"/>
    <property type="match status" value="1"/>
</dbReference>
<dbReference type="PRINTS" id="PR00080">
    <property type="entry name" value="SDRFAMILY"/>
</dbReference>